<dbReference type="InterPro" id="IPR003000">
    <property type="entry name" value="Sirtuin"/>
</dbReference>
<feature type="active site" description="Proton acceptor" evidence="4">
    <location>
        <position position="128"/>
    </location>
</feature>
<dbReference type="InterPro" id="IPR029035">
    <property type="entry name" value="DHS-like_NAD/FAD-binding_dom"/>
</dbReference>
<name>A0A5S4GFR7_9ACTN</name>
<comment type="caution">
    <text evidence="6">The sequence shown here is derived from an EMBL/GenBank/DDBJ whole genome shotgun (WGS) entry which is preliminary data.</text>
</comment>
<dbReference type="CDD" id="cd01407">
    <property type="entry name" value="SIR2-fam"/>
    <property type="match status" value="1"/>
</dbReference>
<dbReference type="GO" id="GO:0046872">
    <property type="term" value="F:metal ion binding"/>
    <property type="evidence" value="ECO:0007669"/>
    <property type="project" value="UniProtKB-KW"/>
</dbReference>
<dbReference type="EMBL" id="VCKX01000078">
    <property type="protein sequence ID" value="TMR31805.1"/>
    <property type="molecule type" value="Genomic_DNA"/>
</dbReference>
<dbReference type="InterPro" id="IPR026591">
    <property type="entry name" value="Sirtuin_cat_small_dom_sf"/>
</dbReference>
<dbReference type="PROSITE" id="PS50305">
    <property type="entry name" value="SIRTUIN"/>
    <property type="match status" value="1"/>
</dbReference>
<dbReference type="GO" id="GO:0017136">
    <property type="term" value="F:histone deacetylase activity, NAD-dependent"/>
    <property type="evidence" value="ECO:0007669"/>
    <property type="project" value="TreeGrafter"/>
</dbReference>
<dbReference type="Gene3D" id="3.40.50.1220">
    <property type="entry name" value="TPP-binding domain"/>
    <property type="match status" value="1"/>
</dbReference>
<keyword evidence="4" id="KW-0862">Zinc</keyword>
<evidence type="ECO:0000256" key="3">
    <source>
        <dbReference type="ARBA" id="ARBA00023027"/>
    </source>
</evidence>
<dbReference type="Proteomes" id="UP000306628">
    <property type="component" value="Unassembled WGS sequence"/>
</dbReference>
<evidence type="ECO:0000313" key="6">
    <source>
        <dbReference type="EMBL" id="TMR31805.1"/>
    </source>
</evidence>
<dbReference type="SUPFAM" id="SSF52467">
    <property type="entry name" value="DHS-like NAD/FAD-binding domain"/>
    <property type="match status" value="1"/>
</dbReference>
<sequence>MGRKSHTRGKCGTVFRVNEPTHVSVLTGAGISTDSGIPDYRGPQGVWTKNPQAAVTATIEHYLADPDVRRAAWQARLDHPAWAATPNAAHRALVDLERAGLLRAIITQNIDELHQRAGSAAGKVIELHGTLHRVECVACDLITPMPEVLDRVRAGEEDPPCPRCGGIQKSNTISFGQQLKPAVLDAARDAARSCELFLAVGTSLTVHPAAGLCGEALDAGARLVIMNAEPTPYDPFADQVINEPIGRALPELVKQIIERS</sequence>
<dbReference type="Gene3D" id="3.30.1600.10">
    <property type="entry name" value="SIR2/SIRT2 'Small Domain"/>
    <property type="match status" value="1"/>
</dbReference>
<gene>
    <name evidence="6" type="ORF">ETD85_24720</name>
</gene>
<keyword evidence="7" id="KW-1185">Reference proteome</keyword>
<organism evidence="6 7">
    <name type="scientific">Nonomuraea zeae</name>
    <dbReference type="NCBI Taxonomy" id="1642303"/>
    <lineage>
        <taxon>Bacteria</taxon>
        <taxon>Bacillati</taxon>
        <taxon>Actinomycetota</taxon>
        <taxon>Actinomycetes</taxon>
        <taxon>Streptosporangiales</taxon>
        <taxon>Streptosporangiaceae</taxon>
        <taxon>Nonomuraea</taxon>
    </lineage>
</organism>
<evidence type="ECO:0000256" key="1">
    <source>
        <dbReference type="ARBA" id="ARBA00012928"/>
    </source>
</evidence>
<evidence type="ECO:0000256" key="2">
    <source>
        <dbReference type="ARBA" id="ARBA00022679"/>
    </source>
</evidence>
<evidence type="ECO:0000259" key="5">
    <source>
        <dbReference type="PROSITE" id="PS50305"/>
    </source>
</evidence>
<evidence type="ECO:0000256" key="4">
    <source>
        <dbReference type="PROSITE-ProRule" id="PRU00236"/>
    </source>
</evidence>
<feature type="binding site" evidence="4">
    <location>
        <position position="136"/>
    </location>
    <ligand>
        <name>Zn(2+)</name>
        <dbReference type="ChEBI" id="CHEBI:29105"/>
    </ligand>
</feature>
<accession>A0A5S4GFR7</accession>
<dbReference type="OrthoDB" id="9800582at2"/>
<feature type="domain" description="Deacetylase sirtuin-type" evidence="5">
    <location>
        <begin position="1"/>
        <end position="259"/>
    </location>
</feature>
<dbReference type="EC" id="2.3.1.286" evidence="1"/>
<keyword evidence="2" id="KW-0808">Transferase</keyword>
<keyword evidence="4" id="KW-0479">Metal-binding</keyword>
<dbReference type="AlphaFoldDB" id="A0A5S4GFR7"/>
<proteinExistence type="predicted"/>
<dbReference type="GO" id="GO:0070403">
    <property type="term" value="F:NAD+ binding"/>
    <property type="evidence" value="ECO:0007669"/>
    <property type="project" value="InterPro"/>
</dbReference>
<dbReference type="InterPro" id="IPR050134">
    <property type="entry name" value="NAD-dep_sirtuin_deacylases"/>
</dbReference>
<feature type="binding site" evidence="4">
    <location>
        <position position="161"/>
    </location>
    <ligand>
        <name>Zn(2+)</name>
        <dbReference type="ChEBI" id="CHEBI:29105"/>
    </ligand>
</feature>
<dbReference type="Pfam" id="PF02146">
    <property type="entry name" value="SIR2"/>
    <property type="match status" value="1"/>
</dbReference>
<dbReference type="PANTHER" id="PTHR11085">
    <property type="entry name" value="NAD-DEPENDENT PROTEIN DEACYLASE SIRTUIN-5, MITOCHONDRIAL-RELATED"/>
    <property type="match status" value="1"/>
</dbReference>
<reference evidence="6 7" key="1">
    <citation type="submission" date="2019-05" db="EMBL/GenBank/DDBJ databases">
        <title>Draft genome sequence of Nonomuraea zeae DSM 100528.</title>
        <authorList>
            <person name="Saricaoglu S."/>
            <person name="Isik K."/>
        </authorList>
    </citation>
    <scope>NUCLEOTIDE SEQUENCE [LARGE SCALE GENOMIC DNA]</scope>
    <source>
        <strain evidence="6 7">DSM 100528</strain>
    </source>
</reference>
<feature type="binding site" evidence="4">
    <location>
        <position position="139"/>
    </location>
    <ligand>
        <name>Zn(2+)</name>
        <dbReference type="ChEBI" id="CHEBI:29105"/>
    </ligand>
</feature>
<dbReference type="PANTHER" id="PTHR11085:SF4">
    <property type="entry name" value="NAD-DEPENDENT PROTEIN DEACYLASE"/>
    <property type="match status" value="1"/>
</dbReference>
<feature type="binding site" evidence="4">
    <location>
        <position position="164"/>
    </location>
    <ligand>
        <name>Zn(2+)</name>
        <dbReference type="ChEBI" id="CHEBI:29105"/>
    </ligand>
</feature>
<keyword evidence="3" id="KW-0520">NAD</keyword>
<protein>
    <recommendedName>
        <fullName evidence="1">protein acetyllysine N-acetyltransferase</fullName>
        <ecNumber evidence="1">2.3.1.286</ecNumber>
    </recommendedName>
</protein>
<evidence type="ECO:0000313" key="7">
    <source>
        <dbReference type="Proteomes" id="UP000306628"/>
    </source>
</evidence>
<dbReference type="InterPro" id="IPR026590">
    <property type="entry name" value="Ssirtuin_cat_dom"/>
</dbReference>